<evidence type="ECO:0000313" key="1">
    <source>
        <dbReference type="EMBL" id="KAL1568159.1"/>
    </source>
</evidence>
<reference evidence="1 2" key="1">
    <citation type="submission" date="2024-06" db="EMBL/GenBank/DDBJ databases">
        <title>A chromosome level genome sequence of Diviner's sage (Salvia divinorum).</title>
        <authorList>
            <person name="Ford S.A."/>
            <person name="Ro D.-K."/>
            <person name="Ness R.W."/>
            <person name="Phillips M.A."/>
        </authorList>
    </citation>
    <scope>NUCLEOTIDE SEQUENCE [LARGE SCALE GENOMIC DNA]</scope>
    <source>
        <strain evidence="1">SAF-2024a</strain>
        <tissue evidence="1">Leaf</tissue>
    </source>
</reference>
<name>A0ABD1IHH5_SALDI</name>
<protein>
    <submittedName>
        <fullName evidence="1">Uncharacterized protein</fullName>
    </submittedName>
</protein>
<dbReference type="AlphaFoldDB" id="A0ABD1IHH5"/>
<organism evidence="1 2">
    <name type="scientific">Salvia divinorum</name>
    <name type="common">Maria pastora</name>
    <name type="synonym">Diviner's sage</name>
    <dbReference type="NCBI Taxonomy" id="28513"/>
    <lineage>
        <taxon>Eukaryota</taxon>
        <taxon>Viridiplantae</taxon>
        <taxon>Streptophyta</taxon>
        <taxon>Embryophyta</taxon>
        <taxon>Tracheophyta</taxon>
        <taxon>Spermatophyta</taxon>
        <taxon>Magnoliopsida</taxon>
        <taxon>eudicotyledons</taxon>
        <taxon>Gunneridae</taxon>
        <taxon>Pentapetalae</taxon>
        <taxon>asterids</taxon>
        <taxon>lamiids</taxon>
        <taxon>Lamiales</taxon>
        <taxon>Lamiaceae</taxon>
        <taxon>Nepetoideae</taxon>
        <taxon>Mentheae</taxon>
        <taxon>Salviinae</taxon>
        <taxon>Salvia</taxon>
        <taxon>Salvia subgen. Calosphace</taxon>
    </lineage>
</organism>
<accession>A0ABD1IHH5</accession>
<comment type="caution">
    <text evidence="1">The sequence shown here is derived from an EMBL/GenBank/DDBJ whole genome shotgun (WGS) entry which is preliminary data.</text>
</comment>
<gene>
    <name evidence="1" type="ORF">AAHA92_03560</name>
</gene>
<dbReference type="EMBL" id="JBEAFC010000002">
    <property type="protein sequence ID" value="KAL1568159.1"/>
    <property type="molecule type" value="Genomic_DNA"/>
</dbReference>
<proteinExistence type="predicted"/>
<dbReference type="Proteomes" id="UP001567538">
    <property type="component" value="Unassembled WGS sequence"/>
</dbReference>
<keyword evidence="2" id="KW-1185">Reference proteome</keyword>
<sequence length="71" mass="8197">MCVRLKSVEYYYDHLDHFHQKSTILNENPNSVVPLALLLTIPITFLSTQSRGEFLFPTSLQLFHDCSALSR</sequence>
<evidence type="ECO:0000313" key="2">
    <source>
        <dbReference type="Proteomes" id="UP001567538"/>
    </source>
</evidence>